<dbReference type="EMBL" id="JACHIA010000008">
    <property type="protein sequence ID" value="MBB6071453.1"/>
    <property type="molecule type" value="Genomic_DNA"/>
</dbReference>
<dbReference type="AlphaFoldDB" id="A0A841H0C2"/>
<organism evidence="2 3">
    <name type="scientific">Longimicrobium terrae</name>
    <dbReference type="NCBI Taxonomy" id="1639882"/>
    <lineage>
        <taxon>Bacteria</taxon>
        <taxon>Pseudomonadati</taxon>
        <taxon>Gemmatimonadota</taxon>
        <taxon>Longimicrobiia</taxon>
        <taxon>Longimicrobiales</taxon>
        <taxon>Longimicrobiaceae</taxon>
        <taxon>Longimicrobium</taxon>
    </lineage>
</organism>
<dbReference type="Proteomes" id="UP000582837">
    <property type="component" value="Unassembled WGS sequence"/>
</dbReference>
<sequence>MPSSEAAPARSLRSSTLSRSEPMVAECDMVESGGGWAGVVYPFDGDVDCGTSSPMAERQAYRGPCKSGWVDEPLELMAG</sequence>
<feature type="region of interest" description="Disordered" evidence="1">
    <location>
        <begin position="1"/>
        <end position="21"/>
    </location>
</feature>
<reference evidence="2 3" key="1">
    <citation type="submission" date="2020-08" db="EMBL/GenBank/DDBJ databases">
        <title>Genomic Encyclopedia of Type Strains, Phase IV (KMG-IV): sequencing the most valuable type-strain genomes for metagenomic binning, comparative biology and taxonomic classification.</title>
        <authorList>
            <person name="Goeker M."/>
        </authorList>
    </citation>
    <scope>NUCLEOTIDE SEQUENCE [LARGE SCALE GENOMIC DNA]</scope>
    <source>
        <strain evidence="2 3">DSM 29007</strain>
    </source>
</reference>
<proteinExistence type="predicted"/>
<accession>A0A841H0C2</accession>
<evidence type="ECO:0000313" key="3">
    <source>
        <dbReference type="Proteomes" id="UP000582837"/>
    </source>
</evidence>
<comment type="caution">
    <text evidence="2">The sequence shown here is derived from an EMBL/GenBank/DDBJ whole genome shotgun (WGS) entry which is preliminary data.</text>
</comment>
<name>A0A841H0C2_9BACT</name>
<evidence type="ECO:0000256" key="1">
    <source>
        <dbReference type="SAM" id="MobiDB-lite"/>
    </source>
</evidence>
<protein>
    <submittedName>
        <fullName evidence="2">Uncharacterized protein</fullName>
    </submittedName>
</protein>
<keyword evidence="3" id="KW-1185">Reference proteome</keyword>
<feature type="compositionally biased region" description="Low complexity" evidence="1">
    <location>
        <begin position="10"/>
        <end position="20"/>
    </location>
</feature>
<evidence type="ECO:0000313" key="2">
    <source>
        <dbReference type="EMBL" id="MBB6071453.1"/>
    </source>
</evidence>
<gene>
    <name evidence="2" type="ORF">HNQ61_003077</name>
</gene>